<dbReference type="PRINTS" id="PR00052">
    <property type="entry name" value="FIBRILLARIN"/>
</dbReference>
<dbReference type="Proteomes" id="UP000006729">
    <property type="component" value="Chromosome 14"/>
</dbReference>
<accession>B9I8L4</accession>
<dbReference type="InterPro" id="IPR029063">
    <property type="entry name" value="SAM-dependent_MTases_sf"/>
</dbReference>
<dbReference type="InParanoid" id="B9I8L4"/>
<dbReference type="GO" id="GO:0006364">
    <property type="term" value="P:rRNA processing"/>
    <property type="evidence" value="ECO:0007669"/>
    <property type="project" value="UniProtKB-KW"/>
</dbReference>
<evidence type="ECO:0000256" key="2">
    <source>
        <dbReference type="ARBA" id="ARBA00022552"/>
    </source>
</evidence>
<name>B9I8L4_POPTR</name>
<dbReference type="EMBL" id="CM009303">
    <property type="protein sequence ID" value="PNT03744.1"/>
    <property type="molecule type" value="Genomic_DNA"/>
</dbReference>
<organism evidence="6 7">
    <name type="scientific">Populus trichocarpa</name>
    <name type="common">Western balsam poplar</name>
    <name type="synonym">Populus balsamifera subsp. trichocarpa</name>
    <dbReference type="NCBI Taxonomy" id="3694"/>
    <lineage>
        <taxon>Eukaryota</taxon>
        <taxon>Viridiplantae</taxon>
        <taxon>Streptophyta</taxon>
        <taxon>Embryophyta</taxon>
        <taxon>Tracheophyta</taxon>
        <taxon>Spermatophyta</taxon>
        <taxon>Magnoliopsida</taxon>
        <taxon>eudicotyledons</taxon>
        <taxon>Gunneridae</taxon>
        <taxon>Pentapetalae</taxon>
        <taxon>rosids</taxon>
        <taxon>fabids</taxon>
        <taxon>Malpighiales</taxon>
        <taxon>Salicaceae</taxon>
        <taxon>Saliceae</taxon>
        <taxon>Populus</taxon>
    </lineage>
</organism>
<dbReference type="GO" id="GO:0032259">
    <property type="term" value="P:methylation"/>
    <property type="evidence" value="ECO:0007669"/>
    <property type="project" value="UniProtKB-KW"/>
</dbReference>
<dbReference type="eggNOG" id="KOG1596">
    <property type="taxonomic scope" value="Eukaryota"/>
</dbReference>
<evidence type="ECO:0000256" key="1">
    <source>
        <dbReference type="ARBA" id="ARBA00010632"/>
    </source>
</evidence>
<dbReference type="PANTHER" id="PTHR10335">
    <property type="entry name" value="RRNA 2-O-METHYLTRANSFERASE FIBRILLARIN"/>
    <property type="match status" value="1"/>
</dbReference>
<dbReference type="Gene3D" id="3.40.50.150">
    <property type="entry name" value="Vaccinia Virus protein VP39"/>
    <property type="match status" value="1"/>
</dbReference>
<evidence type="ECO:0000256" key="4">
    <source>
        <dbReference type="ARBA" id="ARBA00022679"/>
    </source>
</evidence>
<reference evidence="6 7" key="1">
    <citation type="journal article" date="2006" name="Science">
        <title>The genome of black cottonwood, Populus trichocarpa (Torr. &amp; Gray).</title>
        <authorList>
            <person name="Tuskan G.A."/>
            <person name="Difazio S."/>
            <person name="Jansson S."/>
            <person name="Bohlmann J."/>
            <person name="Grigoriev I."/>
            <person name="Hellsten U."/>
            <person name="Putnam N."/>
            <person name="Ralph S."/>
            <person name="Rombauts S."/>
            <person name="Salamov A."/>
            <person name="Schein J."/>
            <person name="Sterck L."/>
            <person name="Aerts A."/>
            <person name="Bhalerao R.R."/>
            <person name="Bhalerao R.P."/>
            <person name="Blaudez D."/>
            <person name="Boerjan W."/>
            <person name="Brun A."/>
            <person name="Brunner A."/>
            <person name="Busov V."/>
            <person name="Campbell M."/>
            <person name="Carlson J."/>
            <person name="Chalot M."/>
            <person name="Chapman J."/>
            <person name="Chen G.L."/>
            <person name="Cooper D."/>
            <person name="Coutinho P.M."/>
            <person name="Couturier J."/>
            <person name="Covert S."/>
            <person name="Cronk Q."/>
            <person name="Cunningham R."/>
            <person name="Davis J."/>
            <person name="Degroeve S."/>
            <person name="Dejardin A."/>
            <person name="Depamphilis C."/>
            <person name="Detter J."/>
            <person name="Dirks B."/>
            <person name="Dubchak I."/>
            <person name="Duplessis S."/>
            <person name="Ehlting J."/>
            <person name="Ellis B."/>
            <person name="Gendler K."/>
            <person name="Goodstein D."/>
            <person name="Gribskov M."/>
            <person name="Grimwood J."/>
            <person name="Groover A."/>
            <person name="Gunter L."/>
            <person name="Hamberger B."/>
            <person name="Heinze B."/>
            <person name="Helariutta Y."/>
            <person name="Henrissat B."/>
            <person name="Holligan D."/>
            <person name="Holt R."/>
            <person name="Huang W."/>
            <person name="Islam-Faridi N."/>
            <person name="Jones S."/>
            <person name="Jones-Rhoades M."/>
            <person name="Jorgensen R."/>
            <person name="Joshi C."/>
            <person name="Kangasjarvi J."/>
            <person name="Karlsson J."/>
            <person name="Kelleher C."/>
            <person name="Kirkpatrick R."/>
            <person name="Kirst M."/>
            <person name="Kohler A."/>
            <person name="Kalluri U."/>
            <person name="Larimer F."/>
            <person name="Leebens-Mack J."/>
            <person name="Leple J.C."/>
            <person name="Locascio P."/>
            <person name="Lou Y."/>
            <person name="Lucas S."/>
            <person name="Martin F."/>
            <person name="Montanini B."/>
            <person name="Napoli C."/>
            <person name="Nelson D.R."/>
            <person name="Nelson C."/>
            <person name="Nieminen K."/>
            <person name="Nilsson O."/>
            <person name="Pereda V."/>
            <person name="Peter G."/>
            <person name="Philippe R."/>
            <person name="Pilate G."/>
            <person name="Poliakov A."/>
            <person name="Razumovskaya J."/>
            <person name="Richardson P."/>
            <person name="Rinaldi C."/>
            <person name="Ritland K."/>
            <person name="Rouze P."/>
            <person name="Ryaboy D."/>
            <person name="Schmutz J."/>
            <person name="Schrader J."/>
            <person name="Segerman B."/>
            <person name="Shin H."/>
            <person name="Siddiqui A."/>
            <person name="Sterky F."/>
            <person name="Terry A."/>
            <person name="Tsai C.J."/>
            <person name="Uberbacher E."/>
            <person name="Unneberg P."/>
            <person name="Vahala J."/>
            <person name="Wall K."/>
            <person name="Wessler S."/>
            <person name="Yang G."/>
            <person name="Yin T."/>
            <person name="Douglas C."/>
            <person name="Marra M."/>
            <person name="Sandberg G."/>
            <person name="Van de Peer Y."/>
            <person name="Rokhsar D."/>
        </authorList>
    </citation>
    <scope>NUCLEOTIDE SEQUENCE [LARGE SCALE GENOMIC DNA]</scope>
    <source>
        <strain evidence="7">cv. Nisqually</strain>
    </source>
</reference>
<dbReference type="SMART" id="SM01206">
    <property type="entry name" value="Fibrillarin"/>
    <property type="match status" value="1"/>
</dbReference>
<dbReference type="InterPro" id="IPR000692">
    <property type="entry name" value="Fibrillarin"/>
</dbReference>
<keyword evidence="7" id="KW-1185">Reference proteome</keyword>
<evidence type="ECO:0000256" key="3">
    <source>
        <dbReference type="ARBA" id="ARBA00022603"/>
    </source>
</evidence>
<evidence type="ECO:0000256" key="5">
    <source>
        <dbReference type="ARBA" id="ARBA00022884"/>
    </source>
</evidence>
<sequence length="106" mass="11734">MPWTIFFSCDLFSRVFSESQLKSTTTRILALNAAYLLKTGGHFVLSIKANCIDSAVPAGKACDSEVAMLRADLPKPAEMVTLDRFERDHARVIGSYRVPKKQKIAA</sequence>
<dbReference type="Pfam" id="PF01269">
    <property type="entry name" value="Fibrillarin"/>
    <property type="match status" value="1"/>
</dbReference>
<evidence type="ECO:0000313" key="7">
    <source>
        <dbReference type="Proteomes" id="UP000006729"/>
    </source>
</evidence>
<dbReference type="PANTHER" id="PTHR10335:SF0">
    <property type="entry name" value="RRNA 2'-O-METHYLTRANSFERASE FIBRILLARIN 1-RELATED"/>
    <property type="match status" value="1"/>
</dbReference>
<comment type="similarity">
    <text evidence="1">Belongs to the methyltransferase superfamily. Fibrillarin family.</text>
</comment>
<evidence type="ECO:0000313" key="6">
    <source>
        <dbReference type="EMBL" id="PNT03744.1"/>
    </source>
</evidence>
<protein>
    <submittedName>
        <fullName evidence="6">Uncharacterized protein</fullName>
    </submittedName>
</protein>
<dbReference type="GO" id="GO:0003723">
    <property type="term" value="F:RNA binding"/>
    <property type="evidence" value="ECO:0007669"/>
    <property type="project" value="UniProtKB-KW"/>
</dbReference>
<keyword evidence="4" id="KW-0808">Transferase</keyword>
<dbReference type="STRING" id="3694.B9I8L4"/>
<dbReference type="GO" id="GO:0008168">
    <property type="term" value="F:methyltransferase activity"/>
    <property type="evidence" value="ECO:0007669"/>
    <property type="project" value="UniProtKB-KW"/>
</dbReference>
<keyword evidence="2" id="KW-0698">rRNA processing</keyword>
<proteinExistence type="inferred from homology"/>
<dbReference type="AlphaFoldDB" id="B9I8L4"/>
<dbReference type="HOGENOM" id="CLU_165767_0_0_1"/>
<gene>
    <name evidence="6" type="ORF">POPTR_014G086400</name>
</gene>
<keyword evidence="3" id="KW-0489">Methyltransferase</keyword>
<keyword evidence="5" id="KW-0694">RNA-binding</keyword>